<dbReference type="STRING" id="502025.Hoch_1806"/>
<proteinExistence type="predicted"/>
<keyword evidence="1" id="KW-0732">Signal</keyword>
<dbReference type="eggNOG" id="COG1413">
    <property type="taxonomic scope" value="Bacteria"/>
</dbReference>
<feature type="signal peptide" evidence="1">
    <location>
        <begin position="1"/>
        <end position="23"/>
    </location>
</feature>
<dbReference type="RefSeq" id="WP_012826962.1">
    <property type="nucleotide sequence ID" value="NC_013440.1"/>
</dbReference>
<feature type="chain" id="PRO_5003011759" evidence="1">
    <location>
        <begin position="24"/>
        <end position="621"/>
    </location>
</feature>
<reference evidence="2 3" key="1">
    <citation type="journal article" date="2010" name="Stand. Genomic Sci.">
        <title>Complete genome sequence of Haliangium ochraceum type strain (SMP-2).</title>
        <authorList>
            <consortium name="US DOE Joint Genome Institute (JGI-PGF)"/>
            <person name="Ivanova N."/>
            <person name="Daum C."/>
            <person name="Lang E."/>
            <person name="Abt B."/>
            <person name="Kopitz M."/>
            <person name="Saunders E."/>
            <person name="Lapidus A."/>
            <person name="Lucas S."/>
            <person name="Glavina Del Rio T."/>
            <person name="Nolan M."/>
            <person name="Tice H."/>
            <person name="Copeland A."/>
            <person name="Cheng J.F."/>
            <person name="Chen F."/>
            <person name="Bruce D."/>
            <person name="Goodwin L."/>
            <person name="Pitluck S."/>
            <person name="Mavromatis K."/>
            <person name="Pati A."/>
            <person name="Mikhailova N."/>
            <person name="Chen A."/>
            <person name="Palaniappan K."/>
            <person name="Land M."/>
            <person name="Hauser L."/>
            <person name="Chang Y.J."/>
            <person name="Jeffries C.D."/>
            <person name="Detter J.C."/>
            <person name="Brettin T."/>
            <person name="Rohde M."/>
            <person name="Goker M."/>
            <person name="Bristow J."/>
            <person name="Markowitz V."/>
            <person name="Eisen J.A."/>
            <person name="Hugenholtz P."/>
            <person name="Kyrpides N.C."/>
            <person name="Klenk H.P."/>
        </authorList>
    </citation>
    <scope>NUCLEOTIDE SEQUENCE [LARGE SCALE GENOMIC DNA]</scope>
    <source>
        <strain evidence="3">DSM 14365 / CIP 107738 / JCM 11303 / AJ 13395 / SMP-2</strain>
    </source>
</reference>
<dbReference type="SUPFAM" id="SSF48371">
    <property type="entry name" value="ARM repeat"/>
    <property type="match status" value="2"/>
</dbReference>
<dbReference type="InterPro" id="IPR011989">
    <property type="entry name" value="ARM-like"/>
</dbReference>
<dbReference type="Pfam" id="PF13646">
    <property type="entry name" value="HEAT_2"/>
    <property type="match status" value="1"/>
</dbReference>
<dbReference type="InterPro" id="IPR004155">
    <property type="entry name" value="PBS_lyase_HEAT"/>
</dbReference>
<dbReference type="InterPro" id="IPR016024">
    <property type="entry name" value="ARM-type_fold"/>
</dbReference>
<evidence type="ECO:0000256" key="1">
    <source>
        <dbReference type="SAM" id="SignalP"/>
    </source>
</evidence>
<dbReference type="AlphaFoldDB" id="D0LXZ9"/>
<dbReference type="GO" id="GO:0016829">
    <property type="term" value="F:lyase activity"/>
    <property type="evidence" value="ECO:0007669"/>
    <property type="project" value="UniProtKB-KW"/>
</dbReference>
<dbReference type="PROSITE" id="PS51257">
    <property type="entry name" value="PROKAR_LIPOPROTEIN"/>
    <property type="match status" value="1"/>
</dbReference>
<keyword evidence="3" id="KW-1185">Reference proteome</keyword>
<organism evidence="2 3">
    <name type="scientific">Haliangium ochraceum (strain DSM 14365 / JCM 11303 / SMP-2)</name>
    <dbReference type="NCBI Taxonomy" id="502025"/>
    <lineage>
        <taxon>Bacteria</taxon>
        <taxon>Pseudomonadati</taxon>
        <taxon>Myxococcota</taxon>
        <taxon>Polyangia</taxon>
        <taxon>Haliangiales</taxon>
        <taxon>Kofleriaceae</taxon>
        <taxon>Haliangium</taxon>
    </lineage>
</organism>
<evidence type="ECO:0000313" key="3">
    <source>
        <dbReference type="Proteomes" id="UP000001880"/>
    </source>
</evidence>
<protein>
    <submittedName>
        <fullName evidence="2">PBS lyase HEAT domain protein repeat-containing protein</fullName>
    </submittedName>
</protein>
<dbReference type="Proteomes" id="UP000001880">
    <property type="component" value="Chromosome"/>
</dbReference>
<dbReference type="HOGENOM" id="CLU_439902_0_0_7"/>
<dbReference type="EMBL" id="CP001804">
    <property type="protein sequence ID" value="ACY14354.1"/>
    <property type="molecule type" value="Genomic_DNA"/>
</dbReference>
<sequence>MRRRYAIDLPLPALLLSSFLAVASLGCSSDPFDPQTWIEKLEDPRETQAAITQLQRLKDPVAIEPLGKVWKERGRSEQVLRTITQLAAIEDEKTGEAHWDKAVPVLRLAIEDFDVGDASSIANAKIAADALATAKDKDSLELLINAVKKSMPPQSRGHEVRRSAIRALGAFGSEARAVDTLVSVLESDIKSQPAELFAVAADALAETQSPKAVVPLIKALYRIPPIFQQVRRALIGIGDPAVPALIEVFEGKHKAINAVAKENEFNIDCDQEMGPESSCKAPTSLEFKAAAMLGDLYAAKAEKTLLAGLKEAAQPAFFFPNGAPGPTQHTAILDALRKINGDDSVAPLAAYWKDSATDDTIRPMAIDVYSMVAATGDDLDALGKFIRDEDQEESVRLASGQAYARLVTDAKDFGPLNYMVERYKKEADKFDKEVKKLEPRATKAKEGKNESKIAEAERELAIAQSRAAGYRGFQRTFEQNLARAHAGARCKKDPACYGKILSESADDFAKSMGKLVDGLDTWTDEEKESLRIAASERALLELAKMGAKGRPALDQVIAVVDSTDRVVRQGAMLAMVHTAEMPCTKCVEKLDEIIKEQDQSTLAQLTLDTRAVRNYFLSHAK</sequence>
<keyword evidence="2" id="KW-0456">Lyase</keyword>
<dbReference type="Gene3D" id="1.25.10.10">
    <property type="entry name" value="Leucine-rich Repeat Variant"/>
    <property type="match status" value="1"/>
</dbReference>
<accession>D0LXZ9</accession>
<dbReference type="OrthoDB" id="9812352at2"/>
<dbReference type="KEGG" id="hoh:Hoch_1806"/>
<name>D0LXZ9_HALO1</name>
<dbReference type="SMART" id="SM00567">
    <property type="entry name" value="EZ_HEAT"/>
    <property type="match status" value="2"/>
</dbReference>
<gene>
    <name evidence="2" type="ordered locus">Hoch_1806</name>
</gene>
<evidence type="ECO:0000313" key="2">
    <source>
        <dbReference type="EMBL" id="ACY14354.1"/>
    </source>
</evidence>